<protein>
    <recommendedName>
        <fullName evidence="4">F-box domain-containing protein</fullName>
    </recommendedName>
</protein>
<accession>A0A813ZPA6</accession>
<reference evidence="1" key="1">
    <citation type="submission" date="2021-02" db="EMBL/GenBank/DDBJ databases">
        <authorList>
            <person name="Nowell W R."/>
        </authorList>
    </citation>
    <scope>NUCLEOTIDE SEQUENCE</scope>
</reference>
<name>A0A813ZPA6_9BILA</name>
<evidence type="ECO:0000313" key="1">
    <source>
        <dbReference type="EMBL" id="CAF0901279.1"/>
    </source>
</evidence>
<comment type="caution">
    <text evidence="1">The sequence shown here is derived from an EMBL/GenBank/DDBJ whole genome shotgun (WGS) entry which is preliminary data.</text>
</comment>
<organism evidence="1 3">
    <name type="scientific">Adineta steineri</name>
    <dbReference type="NCBI Taxonomy" id="433720"/>
    <lineage>
        <taxon>Eukaryota</taxon>
        <taxon>Metazoa</taxon>
        <taxon>Spiralia</taxon>
        <taxon>Gnathifera</taxon>
        <taxon>Rotifera</taxon>
        <taxon>Eurotatoria</taxon>
        <taxon>Bdelloidea</taxon>
        <taxon>Adinetida</taxon>
        <taxon>Adinetidae</taxon>
        <taxon>Adineta</taxon>
    </lineage>
</organism>
<evidence type="ECO:0000313" key="3">
    <source>
        <dbReference type="Proteomes" id="UP000663832"/>
    </source>
</evidence>
<dbReference type="EMBL" id="CAJNOI010000045">
    <property type="protein sequence ID" value="CAF0929723.1"/>
    <property type="molecule type" value="Genomic_DNA"/>
</dbReference>
<dbReference type="Proteomes" id="UP000663877">
    <property type="component" value="Unassembled WGS sequence"/>
</dbReference>
<sequence length="322" mass="38112">MNGLKQNLDLIKSIDEKIQIFQDQSITSIENLSNEIFYDIFDYLNGDEIVKSFLNLNFRFEQIIHSSSFLTKTHFYLFHYDKMMNTSIPFETLSTDISNLNILSIHVSRNLAFVNAKRWEKLISVYYPQLKKFYLTCSNKINEISLLEMNYDYINEFNSLFWLNHEWILDLEINACNIIFQVHPYKHEKKRINNLEAASVECFQLTSLTITCLSGFIFERMMLTQIEHVAKFIKIYNLIITEKEIPSMLLIRLIVILPDLMHLNIKSIMFDDKTKGWDEWINFHFIRKTTKITEVYIHELNSSKENQNISQDAVCKALQPAT</sequence>
<dbReference type="AlphaFoldDB" id="A0A813ZPA6"/>
<evidence type="ECO:0008006" key="4">
    <source>
        <dbReference type="Google" id="ProtNLM"/>
    </source>
</evidence>
<gene>
    <name evidence="2" type="ORF">BJG266_LOCUS12017</name>
    <name evidence="1" type="ORF">QVE165_LOCUS9489</name>
</gene>
<dbReference type="Proteomes" id="UP000663832">
    <property type="component" value="Unassembled WGS sequence"/>
</dbReference>
<dbReference type="EMBL" id="CAJNOM010000043">
    <property type="protein sequence ID" value="CAF0901279.1"/>
    <property type="molecule type" value="Genomic_DNA"/>
</dbReference>
<evidence type="ECO:0000313" key="2">
    <source>
        <dbReference type="EMBL" id="CAF0929723.1"/>
    </source>
</evidence>
<proteinExistence type="predicted"/>
<dbReference type="OrthoDB" id="10053464at2759"/>
<keyword evidence="3" id="KW-1185">Reference proteome</keyword>